<dbReference type="CDD" id="cd02803">
    <property type="entry name" value="OYE_like_FMN_family"/>
    <property type="match status" value="1"/>
</dbReference>
<dbReference type="SUPFAM" id="SSF51971">
    <property type="entry name" value="Nucleotide-binding domain"/>
    <property type="match status" value="1"/>
</dbReference>
<dbReference type="InterPro" id="IPR013785">
    <property type="entry name" value="Aldolase_TIM"/>
</dbReference>
<evidence type="ECO:0000256" key="9">
    <source>
        <dbReference type="ARBA" id="ARBA00023014"/>
    </source>
</evidence>
<dbReference type="SUPFAM" id="SSF51905">
    <property type="entry name" value="FAD/NAD(P)-binding domain"/>
    <property type="match status" value="1"/>
</dbReference>
<reference evidence="12 13" key="1">
    <citation type="submission" date="2017-07" db="EMBL/GenBank/DDBJ databases">
        <title>Recovery of genomes from metagenomes via a dereplication, aggregation, and scoring strategy.</title>
        <authorList>
            <person name="Sieber C.M."/>
            <person name="Probst A.J."/>
            <person name="Sharrar A."/>
            <person name="Thomas B.C."/>
            <person name="Hess M."/>
            <person name="Tringe S.G."/>
            <person name="Banfield J.F."/>
        </authorList>
    </citation>
    <scope>NUCLEOTIDE SEQUENCE [LARGE SCALE GENOMIC DNA]</scope>
    <source>
        <strain evidence="12">JGI_Cruoil_03_44_89</strain>
    </source>
</reference>
<feature type="domain" description="FAD/NAD(P)-binding" evidence="11">
    <location>
        <begin position="366"/>
        <end position="584"/>
    </location>
</feature>
<dbReference type="InterPro" id="IPR036188">
    <property type="entry name" value="FAD/NAD-bd_sf"/>
</dbReference>
<evidence type="ECO:0000313" key="12">
    <source>
        <dbReference type="EMBL" id="OYD14916.1"/>
    </source>
</evidence>
<evidence type="ECO:0000313" key="13">
    <source>
        <dbReference type="Proteomes" id="UP000215215"/>
    </source>
</evidence>
<evidence type="ECO:0000256" key="8">
    <source>
        <dbReference type="ARBA" id="ARBA00023004"/>
    </source>
</evidence>
<dbReference type="GO" id="GO:0051536">
    <property type="term" value="F:iron-sulfur cluster binding"/>
    <property type="evidence" value="ECO:0007669"/>
    <property type="project" value="UniProtKB-KW"/>
</dbReference>
<evidence type="ECO:0000256" key="6">
    <source>
        <dbReference type="ARBA" id="ARBA00022723"/>
    </source>
</evidence>
<protein>
    <submittedName>
        <fullName evidence="12">Oxidoreductase</fullName>
    </submittedName>
</protein>
<dbReference type="Gene3D" id="3.20.20.70">
    <property type="entry name" value="Aldolase class I"/>
    <property type="match status" value="1"/>
</dbReference>
<dbReference type="PRINTS" id="PR00368">
    <property type="entry name" value="FADPNR"/>
</dbReference>
<dbReference type="InterPro" id="IPR001155">
    <property type="entry name" value="OxRdtase_FMN_N"/>
</dbReference>
<dbReference type="GO" id="GO:0046872">
    <property type="term" value="F:metal ion binding"/>
    <property type="evidence" value="ECO:0007669"/>
    <property type="project" value="UniProtKB-KW"/>
</dbReference>
<gene>
    <name evidence="12" type="ORF">CH333_06990</name>
</gene>
<proteinExistence type="inferred from homology"/>
<dbReference type="EMBL" id="NOZQ01000152">
    <property type="protein sequence ID" value="OYD14916.1"/>
    <property type="molecule type" value="Genomic_DNA"/>
</dbReference>
<keyword evidence="7" id="KW-0560">Oxidoreductase</keyword>
<dbReference type="InterPro" id="IPR051793">
    <property type="entry name" value="NADH:flavin_oxidoreductase"/>
</dbReference>
<feature type="domain" description="NADH:flavin oxidoreductase/NADH oxidase N-terminal" evidence="10">
    <location>
        <begin position="3"/>
        <end position="314"/>
    </location>
</feature>
<evidence type="ECO:0000256" key="7">
    <source>
        <dbReference type="ARBA" id="ARBA00023002"/>
    </source>
</evidence>
<keyword evidence="9" id="KW-0411">Iron-sulfur</keyword>
<keyword evidence="8" id="KW-0408">Iron</keyword>
<evidence type="ECO:0000256" key="3">
    <source>
        <dbReference type="ARBA" id="ARBA00011048"/>
    </source>
</evidence>
<evidence type="ECO:0000256" key="4">
    <source>
        <dbReference type="ARBA" id="ARBA00022630"/>
    </source>
</evidence>
<sequence length="619" mass="68691">MIELKNPFIFAPIKLGYSDGDGGVNNRHIAFYTARSCYLGAVTIEPLYMDKGLREIPTQLGIDNDKKIKGLQKLVASIHKSGAKVIAHLNHPGRMANPKIPRNYFVSSTDKPCENGGAIPKRMNREDIDKAINLFIAAAARAQKANFDIIELQFGHGYLLAQFISPFVNDRKDEYGGDFENRIRFPLEVLQAVRKSIDLPIIVRISGDEMLSNGIRLPEMITFSRILEKNGVAAIHVSAGTVCSTPPWFFQHMFIPKGKTWEMAKEIRENIDLPVIFVGRINTVEDIKKVREKYLADYIAIGRGLVADPDFVGKYFGEEKEPIKPCLACVEGCLGGVRSGQGLQCLVNPEVGRETEVFKIAKRPKQYAVVGGGLAGMEGAITLKRRGHSVDLYEKDKLGGQFNLAPLTPNKKSMARLIPYFVEELKNKGVNIIFKKAAKSDIISQYDGVILATGSRPSVPPISGLDKCYWADILLEENLPENKRILIIGGGLIGVDIATALIPRDNKIIIVKRTTDFGEDMEMIAKALSLKMMNEKGTVFSDHTHIKKIEGKTVFAERNGEDIQFEDIDIIVVSTGMESYNPLERDLKNKIPVYVVGDARQIGNAQDAIRDAYETAKNL</sequence>
<comment type="caution">
    <text evidence="12">The sequence shown here is derived from an EMBL/GenBank/DDBJ whole genome shotgun (WGS) entry which is preliminary data.</text>
</comment>
<dbReference type="Gene3D" id="3.50.50.60">
    <property type="entry name" value="FAD/NAD(P)-binding domain"/>
    <property type="match status" value="1"/>
</dbReference>
<evidence type="ECO:0000256" key="1">
    <source>
        <dbReference type="ARBA" id="ARBA00001917"/>
    </source>
</evidence>
<dbReference type="GO" id="GO:0010181">
    <property type="term" value="F:FMN binding"/>
    <property type="evidence" value="ECO:0007669"/>
    <property type="project" value="InterPro"/>
</dbReference>
<dbReference type="Pfam" id="PF00724">
    <property type="entry name" value="Oxidored_FMN"/>
    <property type="match status" value="1"/>
</dbReference>
<name>A0A235BRU0_UNCW3</name>
<keyword evidence="4" id="KW-0285">Flavoprotein</keyword>
<evidence type="ECO:0000256" key="2">
    <source>
        <dbReference type="ARBA" id="ARBA00001966"/>
    </source>
</evidence>
<dbReference type="PANTHER" id="PTHR42917:SF2">
    <property type="entry name" value="2,4-DIENOYL-COA REDUCTASE [(2E)-ENOYL-COA-PRODUCING]"/>
    <property type="match status" value="1"/>
</dbReference>
<keyword evidence="6" id="KW-0479">Metal-binding</keyword>
<dbReference type="Pfam" id="PF07992">
    <property type="entry name" value="Pyr_redox_2"/>
    <property type="match status" value="1"/>
</dbReference>
<evidence type="ECO:0000256" key="5">
    <source>
        <dbReference type="ARBA" id="ARBA00022643"/>
    </source>
</evidence>
<dbReference type="PANTHER" id="PTHR42917">
    <property type="entry name" value="2,4-DIENOYL-COA REDUCTASE"/>
    <property type="match status" value="1"/>
</dbReference>
<comment type="cofactor">
    <cofactor evidence="2">
        <name>[4Fe-4S] cluster</name>
        <dbReference type="ChEBI" id="CHEBI:49883"/>
    </cofactor>
</comment>
<dbReference type="SUPFAM" id="SSF51395">
    <property type="entry name" value="FMN-linked oxidoreductases"/>
    <property type="match status" value="1"/>
</dbReference>
<dbReference type="InterPro" id="IPR023753">
    <property type="entry name" value="FAD/NAD-binding_dom"/>
</dbReference>
<organism evidence="12 13">
    <name type="scientific">candidate division WOR-3 bacterium JGI_Cruoil_03_44_89</name>
    <dbReference type="NCBI Taxonomy" id="1973748"/>
    <lineage>
        <taxon>Bacteria</taxon>
        <taxon>Bacteria division WOR-3</taxon>
    </lineage>
</organism>
<evidence type="ECO:0000259" key="11">
    <source>
        <dbReference type="Pfam" id="PF07992"/>
    </source>
</evidence>
<dbReference type="GO" id="GO:0016491">
    <property type="term" value="F:oxidoreductase activity"/>
    <property type="evidence" value="ECO:0007669"/>
    <property type="project" value="UniProtKB-KW"/>
</dbReference>
<dbReference type="AlphaFoldDB" id="A0A235BRU0"/>
<keyword evidence="5" id="KW-0288">FMN</keyword>
<dbReference type="Gene3D" id="3.40.50.720">
    <property type="entry name" value="NAD(P)-binding Rossmann-like Domain"/>
    <property type="match status" value="1"/>
</dbReference>
<comment type="similarity">
    <text evidence="3">In the N-terminal section; belongs to the NADH:flavin oxidoreductase/NADH oxidase family.</text>
</comment>
<accession>A0A235BRU0</accession>
<dbReference type="Proteomes" id="UP000215215">
    <property type="component" value="Unassembled WGS sequence"/>
</dbReference>
<comment type="cofactor">
    <cofactor evidence="1">
        <name>FMN</name>
        <dbReference type="ChEBI" id="CHEBI:58210"/>
    </cofactor>
</comment>
<evidence type="ECO:0000259" key="10">
    <source>
        <dbReference type="Pfam" id="PF00724"/>
    </source>
</evidence>